<protein>
    <recommendedName>
        <fullName evidence="6">GTPase HflX</fullName>
    </recommendedName>
    <alternativeName>
        <fullName evidence="6">GTP-binding protein HflX</fullName>
    </alternativeName>
</protein>
<evidence type="ECO:0000256" key="7">
    <source>
        <dbReference type="PIRSR" id="PIRSR006809-1"/>
    </source>
</evidence>
<evidence type="ECO:0000256" key="2">
    <source>
        <dbReference type="ARBA" id="ARBA00022723"/>
    </source>
</evidence>
<dbReference type="PRINTS" id="PR00326">
    <property type="entry name" value="GTP1OBG"/>
</dbReference>
<evidence type="ECO:0000256" key="5">
    <source>
        <dbReference type="ARBA" id="ARBA00023134"/>
    </source>
</evidence>
<keyword evidence="14" id="KW-1185">Reference proteome</keyword>
<dbReference type="InterPro" id="IPR027417">
    <property type="entry name" value="P-loop_NTPase"/>
</dbReference>
<feature type="binding site" evidence="7">
    <location>
        <begin position="237"/>
        <end position="241"/>
    </location>
    <ligand>
        <name>GTP</name>
        <dbReference type="ChEBI" id="CHEBI:37565"/>
    </ligand>
</feature>
<dbReference type="Proteomes" id="UP000595942">
    <property type="component" value="Chromosome"/>
</dbReference>
<feature type="binding site" evidence="7">
    <location>
        <begin position="259"/>
        <end position="262"/>
    </location>
    <ligand>
        <name>GTP</name>
        <dbReference type="ChEBI" id="CHEBI:37565"/>
    </ligand>
</feature>
<comment type="cofactor">
    <cofactor evidence="8">
        <name>Mg(2+)</name>
        <dbReference type="ChEBI" id="CHEBI:18420"/>
    </cofactor>
</comment>
<evidence type="ECO:0000256" key="3">
    <source>
        <dbReference type="ARBA" id="ARBA00022741"/>
    </source>
</evidence>
<evidence type="ECO:0000313" key="13">
    <source>
        <dbReference type="Proteomes" id="UP000293854"/>
    </source>
</evidence>
<dbReference type="GO" id="GO:0046872">
    <property type="term" value="F:metal ion binding"/>
    <property type="evidence" value="ECO:0007669"/>
    <property type="project" value="UniProtKB-KW"/>
</dbReference>
<keyword evidence="2 8" id="KW-0479">Metal-binding</keyword>
<dbReference type="OrthoDB" id="9812272at2"/>
<dbReference type="Proteomes" id="UP000293854">
    <property type="component" value="Unassembled WGS sequence"/>
</dbReference>
<gene>
    <name evidence="6 12" type="primary">hflX</name>
    <name evidence="12" type="ORF">EIG99_07460</name>
    <name evidence="11" type="ORF">I6J05_03025</name>
</gene>
<dbReference type="GO" id="GO:0005525">
    <property type="term" value="F:GTP binding"/>
    <property type="evidence" value="ECO:0007669"/>
    <property type="project" value="UniProtKB-UniRule"/>
</dbReference>
<evidence type="ECO:0000256" key="8">
    <source>
        <dbReference type="PIRSR" id="PIRSR006809-2"/>
    </source>
</evidence>
<dbReference type="Gene3D" id="6.10.250.2860">
    <property type="match status" value="1"/>
</dbReference>
<reference evidence="12 13" key="1">
    <citation type="submission" date="2018-11" db="EMBL/GenBank/DDBJ databases">
        <title>Genomic profiling of Staphylococcus species from a Poultry farm system in KwaZulu-Natal, South Africa.</title>
        <authorList>
            <person name="Amoako D.G."/>
            <person name="Somboro A.M."/>
            <person name="Abia A.L.K."/>
            <person name="Bester L.A."/>
            <person name="Essack S.Y."/>
        </authorList>
    </citation>
    <scope>NUCLEOTIDE SEQUENCE [LARGE SCALE GENOMIC DNA]</scope>
    <source>
        <strain evidence="12 13">SA11</strain>
    </source>
</reference>
<evidence type="ECO:0000259" key="10">
    <source>
        <dbReference type="PROSITE" id="PS51705"/>
    </source>
</evidence>
<keyword evidence="3 6" id="KW-0547">Nucleotide-binding</keyword>
<dbReference type="FunFam" id="3.40.50.300:FF:000173">
    <property type="entry name" value="GTPase HflX"/>
    <property type="match status" value="1"/>
</dbReference>
<evidence type="ECO:0000313" key="12">
    <source>
        <dbReference type="EMBL" id="RZI01944.1"/>
    </source>
</evidence>
<dbReference type="EMBL" id="RQTE01000133">
    <property type="protein sequence ID" value="RZI01944.1"/>
    <property type="molecule type" value="Genomic_DNA"/>
</dbReference>
<dbReference type="InterPro" id="IPR025121">
    <property type="entry name" value="GTPase_HflX_N"/>
</dbReference>
<dbReference type="GeneID" id="93726757"/>
<dbReference type="Pfam" id="PF01926">
    <property type="entry name" value="MMR_HSR1"/>
    <property type="match status" value="1"/>
</dbReference>
<keyword evidence="5 6" id="KW-0342">GTP-binding</keyword>
<dbReference type="SUPFAM" id="SSF52540">
    <property type="entry name" value="P-loop containing nucleoside triphosphate hydrolases"/>
    <property type="match status" value="1"/>
</dbReference>
<dbReference type="InterPro" id="IPR030394">
    <property type="entry name" value="G_HFLX_dom"/>
</dbReference>
<proteinExistence type="inferred from homology"/>
<feature type="binding site" evidence="7">
    <location>
        <begin position="325"/>
        <end position="328"/>
    </location>
    <ligand>
        <name>GTP</name>
        <dbReference type="ChEBI" id="CHEBI:37565"/>
    </ligand>
</feature>
<comment type="subunit">
    <text evidence="6">Monomer. Associates with the 50S ribosomal subunit.</text>
</comment>
<feature type="binding site" evidence="8">
    <location>
        <position position="239"/>
    </location>
    <ligand>
        <name>Mg(2+)</name>
        <dbReference type="ChEBI" id="CHEBI:18420"/>
    </ligand>
</feature>
<evidence type="ECO:0000256" key="4">
    <source>
        <dbReference type="ARBA" id="ARBA00022842"/>
    </source>
</evidence>
<feature type="domain" description="Hflx-type G" evidence="10">
    <location>
        <begin position="206"/>
        <end position="367"/>
    </location>
</feature>
<keyword evidence="4 8" id="KW-0460">Magnesium</keyword>
<feature type="binding site" evidence="8">
    <location>
        <position position="219"/>
    </location>
    <ligand>
        <name>Mg(2+)</name>
        <dbReference type="ChEBI" id="CHEBI:18420"/>
    </ligand>
</feature>
<dbReference type="InterPro" id="IPR006073">
    <property type="entry name" value="GTP-bd"/>
</dbReference>
<comment type="function">
    <text evidence="6">GTPase that associates with the 50S ribosomal subunit and may have a role during protein synthesis or ribosome biogenesis.</text>
</comment>
<dbReference type="InterPro" id="IPR016496">
    <property type="entry name" value="GTPase_HflX"/>
</dbReference>
<dbReference type="GO" id="GO:0005737">
    <property type="term" value="C:cytoplasm"/>
    <property type="evidence" value="ECO:0007669"/>
    <property type="project" value="UniProtKB-SubCell"/>
</dbReference>
<dbReference type="Pfam" id="PF13167">
    <property type="entry name" value="GTP-bdg_N"/>
    <property type="match status" value="1"/>
</dbReference>
<dbReference type="PANTHER" id="PTHR10229">
    <property type="entry name" value="GTP-BINDING PROTEIN HFLX"/>
    <property type="match status" value="1"/>
</dbReference>
<name>A0A143P8N3_9STAP</name>
<dbReference type="RefSeq" id="WP_047131190.1">
    <property type="nucleotide sequence ID" value="NZ_CP015114.1"/>
</dbReference>
<dbReference type="Gene3D" id="3.40.50.300">
    <property type="entry name" value="P-loop containing nucleotide triphosphate hydrolases"/>
    <property type="match status" value="1"/>
</dbReference>
<keyword evidence="1 6" id="KW-0963">Cytoplasm</keyword>
<feature type="region of interest" description="Disordered" evidence="9">
    <location>
        <begin position="401"/>
        <end position="420"/>
    </location>
</feature>
<dbReference type="PANTHER" id="PTHR10229:SF0">
    <property type="entry name" value="GTP-BINDING PROTEIN 6-RELATED"/>
    <property type="match status" value="1"/>
</dbReference>
<evidence type="ECO:0000256" key="6">
    <source>
        <dbReference type="HAMAP-Rule" id="MF_00900"/>
    </source>
</evidence>
<dbReference type="GO" id="GO:0003924">
    <property type="term" value="F:GTPase activity"/>
    <property type="evidence" value="ECO:0007669"/>
    <property type="project" value="UniProtKB-UniRule"/>
</dbReference>
<feature type="binding site" evidence="7">
    <location>
        <begin position="345"/>
        <end position="347"/>
    </location>
    <ligand>
        <name>GTP</name>
        <dbReference type="ChEBI" id="CHEBI:37565"/>
    </ligand>
</feature>
<evidence type="ECO:0000313" key="11">
    <source>
        <dbReference type="EMBL" id="QQS83311.1"/>
    </source>
</evidence>
<evidence type="ECO:0000256" key="1">
    <source>
        <dbReference type="ARBA" id="ARBA00022490"/>
    </source>
</evidence>
<dbReference type="KEGG" id="scv:A4G25_02690"/>
<organism evidence="12 13">
    <name type="scientific">Staphylococcus condimenti</name>
    <dbReference type="NCBI Taxonomy" id="70255"/>
    <lineage>
        <taxon>Bacteria</taxon>
        <taxon>Bacillati</taxon>
        <taxon>Bacillota</taxon>
        <taxon>Bacilli</taxon>
        <taxon>Bacillales</taxon>
        <taxon>Staphylococcaceae</taxon>
        <taxon>Staphylococcus</taxon>
    </lineage>
</organism>
<dbReference type="FunFam" id="3.40.50.11060:FF:000001">
    <property type="entry name" value="GTPase HflX"/>
    <property type="match status" value="1"/>
</dbReference>
<reference evidence="11 14" key="2">
    <citation type="submission" date="2021-01" db="EMBL/GenBank/DDBJ databases">
        <title>FDA dAtabase for Regulatory Grade micrObial Sequences (FDA-ARGOS): Supporting development and validation of Infectious Disease Dx tests.</title>
        <authorList>
            <person name="Sproer C."/>
            <person name="Gronow S."/>
            <person name="Severitt S."/>
            <person name="Schroder I."/>
            <person name="Tallon L."/>
            <person name="Sadzewicz L."/>
            <person name="Zhao X."/>
            <person name="Boylan J."/>
            <person name="Ott S."/>
            <person name="Bowen H."/>
            <person name="Vavikolanu K."/>
            <person name="Mehta A."/>
            <person name="Aluvathingal J."/>
            <person name="Nadendla S."/>
            <person name="Lowell S."/>
            <person name="Myers T."/>
            <person name="Yan Y."/>
            <person name="Sichtig H."/>
        </authorList>
    </citation>
    <scope>NUCLEOTIDE SEQUENCE [LARGE SCALE GENOMIC DNA]</scope>
    <source>
        <strain evidence="11 14">FDAARGOS_1148</strain>
    </source>
</reference>
<accession>A0A143P8N3</accession>
<dbReference type="HAMAP" id="MF_00900">
    <property type="entry name" value="GTPase_HflX"/>
    <property type="match status" value="1"/>
</dbReference>
<dbReference type="Gene3D" id="3.40.50.11060">
    <property type="entry name" value="GTPase HflX, N-terminal domain"/>
    <property type="match status" value="1"/>
</dbReference>
<sequence>MPQEKIYNTEETVEKALLVGVDAYDEQEYDFASTMEELKALSESCRLDVIGEITQSKDRIEEKTYVGKGKQYEIKEFVEMYDVDVVVVNDELTTSQSKSLNDTLGVKIIDRTQLILEIFAMRASSKEGKLQVELAQLDYLMPRLQGHGKSLSRLGGGIGTRGPGETKLETDRRHIRRRMNEIKHQLKATVEHRERYRSKRRQNHVFQVALVGYTNAGKSTWFNILADESTFEKDLLFATLDPKTRQIQINDGFNLIISDTVGFIQKLPTTLIAAFKSTLEEARDADLLLHVVDASNEDYRTQFDTVNRIIGDLDMDKIPQAVIFNKKDMHEGAAPASQLPNVFVSAKNEEDRERVRELLIEQVEKQMEPYTETVPADNADRLYFLKRHTIINQLDFNEEDESYTVEGYRQKSNDEGKKQD</sequence>
<dbReference type="AlphaFoldDB" id="A0A143P8N3"/>
<feature type="compositionally biased region" description="Basic and acidic residues" evidence="9">
    <location>
        <begin position="408"/>
        <end position="420"/>
    </location>
</feature>
<dbReference type="Pfam" id="PF16360">
    <property type="entry name" value="GTP-bdg_M"/>
    <property type="match status" value="1"/>
</dbReference>
<comment type="similarity">
    <text evidence="6">Belongs to the TRAFAC class OBG-HflX-like GTPase superfamily. HflX GTPase family.</text>
</comment>
<evidence type="ECO:0000313" key="14">
    <source>
        <dbReference type="Proteomes" id="UP000595942"/>
    </source>
</evidence>
<dbReference type="CDD" id="cd01878">
    <property type="entry name" value="HflX"/>
    <property type="match status" value="1"/>
</dbReference>
<dbReference type="NCBIfam" id="TIGR03156">
    <property type="entry name" value="GTP_HflX"/>
    <property type="match status" value="1"/>
</dbReference>
<dbReference type="PROSITE" id="PS51705">
    <property type="entry name" value="G_HFLX"/>
    <property type="match status" value="1"/>
</dbReference>
<dbReference type="PIRSF" id="PIRSF006809">
    <property type="entry name" value="GTP-binding_hflX_prd"/>
    <property type="match status" value="1"/>
</dbReference>
<dbReference type="EMBL" id="CP068073">
    <property type="protein sequence ID" value="QQS83311.1"/>
    <property type="molecule type" value="Genomic_DNA"/>
</dbReference>
<dbReference type="GO" id="GO:0043022">
    <property type="term" value="F:ribosome binding"/>
    <property type="evidence" value="ECO:0007669"/>
    <property type="project" value="TreeGrafter"/>
</dbReference>
<feature type="binding site" evidence="7">
    <location>
        <begin position="212"/>
        <end position="219"/>
    </location>
    <ligand>
        <name>GTP</name>
        <dbReference type="ChEBI" id="CHEBI:37565"/>
    </ligand>
</feature>
<dbReference type="InterPro" id="IPR042108">
    <property type="entry name" value="GTPase_HflX_N_sf"/>
</dbReference>
<evidence type="ECO:0000256" key="9">
    <source>
        <dbReference type="SAM" id="MobiDB-lite"/>
    </source>
</evidence>
<dbReference type="InterPro" id="IPR032305">
    <property type="entry name" value="GTP-bd_M"/>
</dbReference>
<comment type="subcellular location">
    <subcellularLocation>
        <location evidence="6">Cytoplasm</location>
    </subcellularLocation>
    <text evidence="6">May associate with membranes.</text>
</comment>